<dbReference type="Gene3D" id="3.10.20.90">
    <property type="entry name" value="Phosphatidylinositol 3-kinase Catalytic Subunit, Chain A, domain 1"/>
    <property type="match status" value="1"/>
</dbReference>
<name>A0A0C3BAD9_SERVB</name>
<gene>
    <name evidence="1" type="ORF">M408DRAFT_85016</name>
</gene>
<evidence type="ECO:0008006" key="3">
    <source>
        <dbReference type="Google" id="ProtNLM"/>
    </source>
</evidence>
<keyword evidence="2" id="KW-1185">Reference proteome</keyword>
<evidence type="ECO:0000313" key="1">
    <source>
        <dbReference type="EMBL" id="KIM33775.1"/>
    </source>
</evidence>
<reference evidence="2" key="2">
    <citation type="submission" date="2015-01" db="EMBL/GenBank/DDBJ databases">
        <title>Evolutionary Origins and Diversification of the Mycorrhizal Mutualists.</title>
        <authorList>
            <consortium name="DOE Joint Genome Institute"/>
            <consortium name="Mycorrhizal Genomics Consortium"/>
            <person name="Kohler A."/>
            <person name="Kuo A."/>
            <person name="Nagy L.G."/>
            <person name="Floudas D."/>
            <person name="Copeland A."/>
            <person name="Barry K.W."/>
            <person name="Cichocki N."/>
            <person name="Veneault-Fourrey C."/>
            <person name="LaButti K."/>
            <person name="Lindquist E.A."/>
            <person name="Lipzen A."/>
            <person name="Lundell T."/>
            <person name="Morin E."/>
            <person name="Murat C."/>
            <person name="Riley R."/>
            <person name="Ohm R."/>
            <person name="Sun H."/>
            <person name="Tunlid A."/>
            <person name="Henrissat B."/>
            <person name="Grigoriev I.V."/>
            <person name="Hibbett D.S."/>
            <person name="Martin F."/>
        </authorList>
    </citation>
    <scope>NUCLEOTIDE SEQUENCE [LARGE SCALE GENOMIC DNA]</scope>
    <source>
        <strain evidence="2">MAFF 305830</strain>
    </source>
</reference>
<dbReference type="Proteomes" id="UP000054097">
    <property type="component" value="Unassembled WGS sequence"/>
</dbReference>
<proteinExistence type="predicted"/>
<dbReference type="EMBL" id="KN824277">
    <property type="protein sequence ID" value="KIM33775.1"/>
    <property type="molecule type" value="Genomic_DNA"/>
</dbReference>
<evidence type="ECO:0000313" key="2">
    <source>
        <dbReference type="Proteomes" id="UP000054097"/>
    </source>
</evidence>
<sequence>MSNGRWAREQISDRCVIVSKGSRPGFAAPVVNGVFHIKLVERKDCQIACGLTQMSSMLQVPNSSIDVGSLPPSQTATLVGPMAAEIATNSQHEWDESSPQMTEAQPGSAISTVLPKVPITFLLGSGKRKTLDFEQSDTFGGIKECLTREWPTG</sequence>
<dbReference type="AlphaFoldDB" id="A0A0C3BAD9"/>
<reference evidence="1 2" key="1">
    <citation type="submission" date="2014-04" db="EMBL/GenBank/DDBJ databases">
        <authorList>
            <consortium name="DOE Joint Genome Institute"/>
            <person name="Kuo A."/>
            <person name="Zuccaro A."/>
            <person name="Kohler A."/>
            <person name="Nagy L.G."/>
            <person name="Floudas D."/>
            <person name="Copeland A."/>
            <person name="Barry K.W."/>
            <person name="Cichocki N."/>
            <person name="Veneault-Fourrey C."/>
            <person name="LaButti K."/>
            <person name="Lindquist E.A."/>
            <person name="Lipzen A."/>
            <person name="Lundell T."/>
            <person name="Morin E."/>
            <person name="Murat C."/>
            <person name="Sun H."/>
            <person name="Tunlid A."/>
            <person name="Henrissat B."/>
            <person name="Grigoriev I.V."/>
            <person name="Hibbett D.S."/>
            <person name="Martin F."/>
            <person name="Nordberg H.P."/>
            <person name="Cantor M.N."/>
            <person name="Hua S.X."/>
        </authorList>
    </citation>
    <scope>NUCLEOTIDE SEQUENCE [LARGE SCALE GENOMIC DNA]</scope>
    <source>
        <strain evidence="1 2">MAFF 305830</strain>
    </source>
</reference>
<dbReference type="OrthoDB" id="1043111at2759"/>
<dbReference type="HOGENOM" id="CLU_1714407_0_0_1"/>
<accession>A0A0C3BAD9</accession>
<protein>
    <recommendedName>
        <fullName evidence="3">UBL3-like ubiquitin domain-containing protein</fullName>
    </recommendedName>
</protein>
<organism evidence="1 2">
    <name type="scientific">Serendipita vermifera MAFF 305830</name>
    <dbReference type="NCBI Taxonomy" id="933852"/>
    <lineage>
        <taxon>Eukaryota</taxon>
        <taxon>Fungi</taxon>
        <taxon>Dikarya</taxon>
        <taxon>Basidiomycota</taxon>
        <taxon>Agaricomycotina</taxon>
        <taxon>Agaricomycetes</taxon>
        <taxon>Sebacinales</taxon>
        <taxon>Serendipitaceae</taxon>
        <taxon>Serendipita</taxon>
    </lineage>
</organism>